<dbReference type="EMBL" id="CAJVQB010095284">
    <property type="protein sequence ID" value="CAG8849217.1"/>
    <property type="molecule type" value="Genomic_DNA"/>
</dbReference>
<accession>A0ABN7X6E8</accession>
<feature type="non-terminal residue" evidence="1">
    <location>
        <position position="1"/>
    </location>
</feature>
<comment type="caution">
    <text evidence="1">The sequence shown here is derived from an EMBL/GenBank/DDBJ whole genome shotgun (WGS) entry which is preliminary data.</text>
</comment>
<sequence>IHIQADSDLDDLKSSLCEPGTLLKDLTTTYTAPLIVRYPVSNSILPAKQMTNFISLQSLVIFRCNLSTKWFRCSFPHTSGLWYLVRACCQQKFESLLTDVPYCFIYNEDKDDEELIENEYQFNIAVSKIKPNEENKREISFSIRIKGRKAYGDWELTEVLQQFLKRQGSSLADLDQFNLVIFFVIAYSELLDQDPPIDSKALQMFIKDLEQKKSNFRVVNANEMTCREFISSFMNSEVTHVRSKESELQLKAEEWINGSRGYGPVDYSVNLGEVILLVEKAKKENFEKGVAQNIVQMHSAIE</sequence>
<gene>
    <name evidence="1" type="ORF">GMARGA_LOCUS39593</name>
</gene>
<protein>
    <submittedName>
        <fullName evidence="1">3451_t:CDS:1</fullName>
    </submittedName>
</protein>
<organism evidence="1 2">
    <name type="scientific">Gigaspora margarita</name>
    <dbReference type="NCBI Taxonomy" id="4874"/>
    <lineage>
        <taxon>Eukaryota</taxon>
        <taxon>Fungi</taxon>
        <taxon>Fungi incertae sedis</taxon>
        <taxon>Mucoromycota</taxon>
        <taxon>Glomeromycotina</taxon>
        <taxon>Glomeromycetes</taxon>
        <taxon>Diversisporales</taxon>
        <taxon>Gigasporaceae</taxon>
        <taxon>Gigaspora</taxon>
    </lineage>
</organism>
<name>A0ABN7X6E8_GIGMA</name>
<keyword evidence="2" id="KW-1185">Reference proteome</keyword>
<evidence type="ECO:0000313" key="2">
    <source>
        <dbReference type="Proteomes" id="UP000789901"/>
    </source>
</evidence>
<reference evidence="1 2" key="1">
    <citation type="submission" date="2021-06" db="EMBL/GenBank/DDBJ databases">
        <authorList>
            <person name="Kallberg Y."/>
            <person name="Tangrot J."/>
            <person name="Rosling A."/>
        </authorList>
    </citation>
    <scope>NUCLEOTIDE SEQUENCE [LARGE SCALE GENOMIC DNA]</scope>
    <source>
        <strain evidence="1 2">120-4 pot B 10/14</strain>
    </source>
</reference>
<dbReference type="Proteomes" id="UP000789901">
    <property type="component" value="Unassembled WGS sequence"/>
</dbReference>
<feature type="non-terminal residue" evidence="1">
    <location>
        <position position="302"/>
    </location>
</feature>
<proteinExistence type="predicted"/>
<evidence type="ECO:0000313" key="1">
    <source>
        <dbReference type="EMBL" id="CAG8849217.1"/>
    </source>
</evidence>